<gene>
    <name evidence="1" type="ORF">UFOVP1127_19</name>
    <name evidence="2" type="ORF">UFOVP1242_55</name>
    <name evidence="3" type="ORF">UFOVP1492_115</name>
    <name evidence="4" type="ORF">UFOVP1580_8</name>
</gene>
<reference evidence="4" key="1">
    <citation type="submission" date="2020-05" db="EMBL/GenBank/DDBJ databases">
        <authorList>
            <person name="Chiriac C."/>
            <person name="Salcher M."/>
            <person name="Ghai R."/>
            <person name="Kavagutti S V."/>
        </authorList>
    </citation>
    <scope>NUCLEOTIDE SEQUENCE</scope>
</reference>
<protein>
    <submittedName>
        <fullName evidence="4">Uncharacterized protein</fullName>
    </submittedName>
</protein>
<dbReference type="EMBL" id="LR797075">
    <property type="protein sequence ID" value="CAB4185116.1"/>
    <property type="molecule type" value="Genomic_DNA"/>
</dbReference>
<evidence type="ECO:0000313" key="2">
    <source>
        <dbReference type="EMBL" id="CAB4193295.1"/>
    </source>
</evidence>
<organism evidence="4">
    <name type="scientific">uncultured Caudovirales phage</name>
    <dbReference type="NCBI Taxonomy" id="2100421"/>
    <lineage>
        <taxon>Viruses</taxon>
        <taxon>Duplodnaviria</taxon>
        <taxon>Heunggongvirae</taxon>
        <taxon>Uroviricota</taxon>
        <taxon>Caudoviricetes</taxon>
        <taxon>Peduoviridae</taxon>
        <taxon>Maltschvirus</taxon>
        <taxon>Maltschvirus maltsch</taxon>
    </lineage>
</organism>
<evidence type="ECO:0000313" key="3">
    <source>
        <dbReference type="EMBL" id="CAB4217879.1"/>
    </source>
</evidence>
<evidence type="ECO:0000313" key="1">
    <source>
        <dbReference type="EMBL" id="CAB4185116.1"/>
    </source>
</evidence>
<dbReference type="EMBL" id="LR797197">
    <property type="protein sequence ID" value="CAB4193295.1"/>
    <property type="molecule type" value="Genomic_DNA"/>
</dbReference>
<sequence length="546" mass="58074">MANKFIKLLDQPMWRPVATQPNITLGQNNGPVGSGVYSDLRSRDYGDPNLWCTAFTTANSLVYNKVTNAWTTYTFTTPFGGTASGMFAQFVPSQGPSGTLAAGSTSTIVNISTAFPAAVIANALSNRGDGLGYIIRIIGNASGSSGKICERRIIANTSGTTPSITLDAALDFTPATGDRYELLSGSWYIMTTGASKEFRRYDVATDFMSAALSLTNLPGTIGAAYNDLVTLDEAYVPYNHYPGEGMVRGASTYDTGTDYIKFCLTATATAAGTITGQVTGGDSGVLVNQFRNYQIRIVQDTAIPTAVGQRRRITSHTVGASPIYTLASNWTVTPSATAMYVIEQDNDKLIYLTNSTVVYNYNITSGLWDTTTWAARGTAPTGGLGSVMAFGLAYSNVAANTRSSCLFSYRGIGTGNNPIDVLDISGAATGSWSSFTTITSVTQLLGPATGGGCVYDPITNEGKYVYFSGPYTNNGYLVPFFRLNLRTKTVNPYAPASIVAGQTADQANNKLGIGFSYISGSEVYSFLYFRAPQNATGTFYQLPILI</sequence>
<evidence type="ECO:0000313" key="4">
    <source>
        <dbReference type="EMBL" id="CAB5230983.1"/>
    </source>
</evidence>
<dbReference type="EMBL" id="LR798430">
    <property type="protein sequence ID" value="CAB5230983.1"/>
    <property type="molecule type" value="Genomic_DNA"/>
</dbReference>
<dbReference type="EMBL" id="LR797450">
    <property type="protein sequence ID" value="CAB4217879.1"/>
    <property type="molecule type" value="Genomic_DNA"/>
</dbReference>
<proteinExistence type="predicted"/>
<accession>A0A6J7XMV4</accession>
<name>A0A6J7XMV4_9CAUD</name>